<evidence type="ECO:0000256" key="9">
    <source>
        <dbReference type="ARBA" id="ARBA00023157"/>
    </source>
</evidence>
<evidence type="ECO:0000256" key="1">
    <source>
        <dbReference type="ARBA" id="ARBA00004651"/>
    </source>
</evidence>
<accession>A0A2I0M2R0</accession>
<keyword evidence="9" id="KW-1015">Disulfide bond</keyword>
<evidence type="ECO:0000256" key="11">
    <source>
        <dbReference type="ARBA" id="ARBA00023180"/>
    </source>
</evidence>
<evidence type="ECO:0000256" key="10">
    <source>
        <dbReference type="ARBA" id="ARBA00023170"/>
    </source>
</evidence>
<evidence type="ECO:0000256" key="7">
    <source>
        <dbReference type="ARBA" id="ARBA00023040"/>
    </source>
</evidence>
<dbReference type="InterPro" id="IPR000725">
    <property type="entry name" value="Olfact_rcpt"/>
</dbReference>
<evidence type="ECO:0000259" key="14">
    <source>
        <dbReference type="PROSITE" id="PS50262"/>
    </source>
</evidence>
<name>A0A2I0M2R0_COLLI</name>
<dbReference type="InterPro" id="IPR017452">
    <property type="entry name" value="GPCR_Rhodpsn_7TM"/>
</dbReference>
<evidence type="ECO:0000256" key="6">
    <source>
        <dbReference type="ARBA" id="ARBA00022989"/>
    </source>
</evidence>
<dbReference type="InParanoid" id="A0A2I0M2R0"/>
<evidence type="ECO:0000313" key="15">
    <source>
        <dbReference type="EMBL" id="PKK23968.1"/>
    </source>
</evidence>
<keyword evidence="11" id="KW-0325">Glycoprotein</keyword>
<keyword evidence="4 13" id="KW-0812">Transmembrane</keyword>
<dbReference type="PROSITE" id="PS50262">
    <property type="entry name" value="G_PROTEIN_RECEP_F1_2"/>
    <property type="match status" value="1"/>
</dbReference>
<evidence type="ECO:0000256" key="12">
    <source>
        <dbReference type="ARBA" id="ARBA00023224"/>
    </source>
</evidence>
<protein>
    <submittedName>
        <fullName evidence="15">Olfactory receptor 2AT4-like</fullName>
    </submittedName>
</protein>
<dbReference type="PANTHER" id="PTHR24242">
    <property type="entry name" value="G-PROTEIN COUPLED RECEPTOR"/>
    <property type="match status" value="1"/>
</dbReference>
<keyword evidence="6 13" id="KW-1133">Transmembrane helix</keyword>
<dbReference type="GO" id="GO:0005886">
    <property type="term" value="C:plasma membrane"/>
    <property type="evidence" value="ECO:0007669"/>
    <property type="project" value="UniProtKB-SubCell"/>
</dbReference>
<keyword evidence="3" id="KW-0716">Sensory transduction</keyword>
<keyword evidence="7" id="KW-0297">G-protein coupled receptor</keyword>
<evidence type="ECO:0000256" key="8">
    <source>
        <dbReference type="ARBA" id="ARBA00023136"/>
    </source>
</evidence>
<dbReference type="InterPro" id="IPR050939">
    <property type="entry name" value="Olfactory_GPCR1"/>
</dbReference>
<feature type="transmembrane region" description="Helical" evidence="13">
    <location>
        <begin position="35"/>
        <end position="57"/>
    </location>
</feature>
<dbReference type="EMBL" id="AKCR02000045">
    <property type="protein sequence ID" value="PKK23968.1"/>
    <property type="molecule type" value="Genomic_DNA"/>
</dbReference>
<keyword evidence="8 13" id="KW-0472">Membrane</keyword>
<organism evidence="15 16">
    <name type="scientific">Columba livia</name>
    <name type="common">Rock dove</name>
    <dbReference type="NCBI Taxonomy" id="8932"/>
    <lineage>
        <taxon>Eukaryota</taxon>
        <taxon>Metazoa</taxon>
        <taxon>Chordata</taxon>
        <taxon>Craniata</taxon>
        <taxon>Vertebrata</taxon>
        <taxon>Euteleostomi</taxon>
        <taxon>Archelosauria</taxon>
        <taxon>Archosauria</taxon>
        <taxon>Dinosauria</taxon>
        <taxon>Saurischia</taxon>
        <taxon>Theropoda</taxon>
        <taxon>Coelurosauria</taxon>
        <taxon>Aves</taxon>
        <taxon>Neognathae</taxon>
        <taxon>Neoaves</taxon>
        <taxon>Columbimorphae</taxon>
        <taxon>Columbiformes</taxon>
        <taxon>Columbidae</taxon>
        <taxon>Columba</taxon>
    </lineage>
</organism>
<keyword evidence="16" id="KW-1185">Reference proteome</keyword>
<evidence type="ECO:0000256" key="2">
    <source>
        <dbReference type="ARBA" id="ARBA00022475"/>
    </source>
</evidence>
<reference evidence="15 16" key="1">
    <citation type="journal article" date="2013" name="Science">
        <title>Genomic diversity and evolution of the head crest in the rock pigeon.</title>
        <authorList>
            <person name="Shapiro M.D."/>
            <person name="Kronenberg Z."/>
            <person name="Li C."/>
            <person name="Domyan E.T."/>
            <person name="Pan H."/>
            <person name="Campbell M."/>
            <person name="Tan H."/>
            <person name="Huff C.D."/>
            <person name="Hu H."/>
            <person name="Vickrey A.I."/>
            <person name="Nielsen S.C."/>
            <person name="Stringham S.A."/>
            <person name="Hu H."/>
            <person name="Willerslev E."/>
            <person name="Gilbert M.T."/>
            <person name="Yandell M."/>
            <person name="Zhang G."/>
            <person name="Wang J."/>
        </authorList>
    </citation>
    <scope>NUCLEOTIDE SEQUENCE [LARGE SCALE GENOMIC DNA]</scope>
    <source>
        <tissue evidence="15">Blood</tissue>
    </source>
</reference>
<dbReference type="GO" id="GO:0004984">
    <property type="term" value="F:olfactory receptor activity"/>
    <property type="evidence" value="ECO:0007669"/>
    <property type="project" value="InterPro"/>
</dbReference>
<dbReference type="SUPFAM" id="SSF81321">
    <property type="entry name" value="Family A G protein-coupled receptor-like"/>
    <property type="match status" value="1"/>
</dbReference>
<evidence type="ECO:0000256" key="5">
    <source>
        <dbReference type="ARBA" id="ARBA00022725"/>
    </source>
</evidence>
<dbReference type="GO" id="GO:0004930">
    <property type="term" value="F:G protein-coupled receptor activity"/>
    <property type="evidence" value="ECO:0007669"/>
    <property type="project" value="UniProtKB-KW"/>
</dbReference>
<keyword evidence="10 15" id="KW-0675">Receptor</keyword>
<evidence type="ECO:0000256" key="13">
    <source>
        <dbReference type="SAM" id="Phobius"/>
    </source>
</evidence>
<feature type="domain" description="G-protein coupled receptors family 1 profile" evidence="14">
    <location>
        <begin position="1"/>
        <end position="87"/>
    </location>
</feature>
<dbReference type="Pfam" id="PF13853">
    <property type="entry name" value="7tm_4"/>
    <property type="match status" value="1"/>
</dbReference>
<feature type="transmembrane region" description="Helical" evidence="13">
    <location>
        <begin position="69"/>
        <end position="89"/>
    </location>
</feature>
<feature type="transmembrane region" description="Helical" evidence="13">
    <location>
        <begin position="6"/>
        <end position="23"/>
    </location>
</feature>
<keyword evidence="2" id="KW-1003">Cell membrane</keyword>
<evidence type="ECO:0000256" key="3">
    <source>
        <dbReference type="ARBA" id="ARBA00022606"/>
    </source>
</evidence>
<evidence type="ECO:0000256" key="4">
    <source>
        <dbReference type="ARBA" id="ARBA00022692"/>
    </source>
</evidence>
<sequence length="117" mass="13112">MTVSVLPLLLVTLSYVRIILSMLKINSKEGRTKAFSTCTSHLLVVGTYYSFIAVAYVSYRADIPTDVHIMSNVVFSILTPLLNPIIYTLRNKEVKSAVKKSISLKIFPLPKKFNLFG</sequence>
<keyword evidence="5" id="KW-0552">Olfaction</keyword>
<comment type="subcellular location">
    <subcellularLocation>
        <location evidence="1">Cell membrane</location>
        <topology evidence="1">Multi-pass membrane protein</topology>
    </subcellularLocation>
</comment>
<evidence type="ECO:0000313" key="16">
    <source>
        <dbReference type="Proteomes" id="UP000053872"/>
    </source>
</evidence>
<gene>
    <name evidence="15" type="ORF">A306_00010229</name>
</gene>
<dbReference type="PANTHER" id="PTHR24242:SF253">
    <property type="entry name" value="OLFACTORY RECEPTOR-RELATED"/>
    <property type="match status" value="1"/>
</dbReference>
<dbReference type="AlphaFoldDB" id="A0A2I0M2R0"/>
<comment type="caution">
    <text evidence="15">The sequence shown here is derived from an EMBL/GenBank/DDBJ whole genome shotgun (WGS) entry which is preliminary data.</text>
</comment>
<keyword evidence="12" id="KW-0807">Transducer</keyword>
<proteinExistence type="predicted"/>
<dbReference type="PRINTS" id="PR00245">
    <property type="entry name" value="OLFACTORYR"/>
</dbReference>
<dbReference type="Gene3D" id="1.20.1070.10">
    <property type="entry name" value="Rhodopsin 7-helix transmembrane proteins"/>
    <property type="match status" value="1"/>
</dbReference>
<dbReference type="Proteomes" id="UP000053872">
    <property type="component" value="Unassembled WGS sequence"/>
</dbReference>